<dbReference type="InParanoid" id="A0A0C2WHX7"/>
<dbReference type="HOGENOM" id="CLU_2263070_0_0_1"/>
<sequence>MAILRVIDKSDVTDRVSTYPTLAEKTPKRSVKMSQVISLMRPIIDKGPLWQLTLLVPTDNDYHKRTTHASKRLQAPINNVGGIAMHRLPRLLSRVCKNHCTPV</sequence>
<protein>
    <submittedName>
        <fullName evidence="1">Uncharacterized protein</fullName>
    </submittedName>
</protein>
<dbReference type="EMBL" id="KN818479">
    <property type="protein sequence ID" value="KIL55733.1"/>
    <property type="molecule type" value="Genomic_DNA"/>
</dbReference>
<name>A0A0C2WHX7_AMAMK</name>
<evidence type="ECO:0000313" key="1">
    <source>
        <dbReference type="EMBL" id="KIL55733.1"/>
    </source>
</evidence>
<dbReference type="Proteomes" id="UP000054549">
    <property type="component" value="Unassembled WGS sequence"/>
</dbReference>
<accession>A0A0C2WHX7</accession>
<gene>
    <name evidence="1" type="ORF">M378DRAFT_182150</name>
</gene>
<reference evidence="1 2" key="1">
    <citation type="submission" date="2014-04" db="EMBL/GenBank/DDBJ databases">
        <title>Evolutionary Origins and Diversification of the Mycorrhizal Mutualists.</title>
        <authorList>
            <consortium name="DOE Joint Genome Institute"/>
            <consortium name="Mycorrhizal Genomics Consortium"/>
            <person name="Kohler A."/>
            <person name="Kuo A."/>
            <person name="Nagy L.G."/>
            <person name="Floudas D."/>
            <person name="Copeland A."/>
            <person name="Barry K.W."/>
            <person name="Cichocki N."/>
            <person name="Veneault-Fourrey C."/>
            <person name="LaButti K."/>
            <person name="Lindquist E.A."/>
            <person name="Lipzen A."/>
            <person name="Lundell T."/>
            <person name="Morin E."/>
            <person name="Murat C."/>
            <person name="Riley R."/>
            <person name="Ohm R."/>
            <person name="Sun H."/>
            <person name="Tunlid A."/>
            <person name="Henrissat B."/>
            <person name="Grigoriev I.V."/>
            <person name="Hibbett D.S."/>
            <person name="Martin F."/>
        </authorList>
    </citation>
    <scope>NUCLEOTIDE SEQUENCE [LARGE SCALE GENOMIC DNA]</scope>
    <source>
        <strain evidence="1 2">Koide BX008</strain>
    </source>
</reference>
<keyword evidence="2" id="KW-1185">Reference proteome</keyword>
<organism evidence="1 2">
    <name type="scientific">Amanita muscaria (strain Koide BX008)</name>
    <dbReference type="NCBI Taxonomy" id="946122"/>
    <lineage>
        <taxon>Eukaryota</taxon>
        <taxon>Fungi</taxon>
        <taxon>Dikarya</taxon>
        <taxon>Basidiomycota</taxon>
        <taxon>Agaricomycotina</taxon>
        <taxon>Agaricomycetes</taxon>
        <taxon>Agaricomycetidae</taxon>
        <taxon>Agaricales</taxon>
        <taxon>Pluteineae</taxon>
        <taxon>Amanitaceae</taxon>
        <taxon>Amanita</taxon>
    </lineage>
</organism>
<dbReference type="AlphaFoldDB" id="A0A0C2WHX7"/>
<proteinExistence type="predicted"/>
<evidence type="ECO:0000313" key="2">
    <source>
        <dbReference type="Proteomes" id="UP000054549"/>
    </source>
</evidence>